<evidence type="ECO:0000256" key="1">
    <source>
        <dbReference type="SAM" id="MobiDB-lite"/>
    </source>
</evidence>
<protein>
    <submittedName>
        <fullName evidence="2">DUF177 domain-containing protein</fullName>
    </submittedName>
</protein>
<evidence type="ECO:0000313" key="3">
    <source>
        <dbReference type="Proteomes" id="UP000318590"/>
    </source>
</evidence>
<accession>A0A547PXQ6</accession>
<dbReference type="OrthoDB" id="8443793at2"/>
<dbReference type="RefSeq" id="WP_142834915.1">
    <property type="nucleotide sequence ID" value="NZ_VFSV01000018.1"/>
</dbReference>
<organism evidence="2 3">
    <name type="scientific">Palleronia caenipelagi</name>
    <dbReference type="NCBI Taxonomy" id="2489174"/>
    <lineage>
        <taxon>Bacteria</taxon>
        <taxon>Pseudomonadati</taxon>
        <taxon>Pseudomonadota</taxon>
        <taxon>Alphaproteobacteria</taxon>
        <taxon>Rhodobacterales</taxon>
        <taxon>Roseobacteraceae</taxon>
        <taxon>Palleronia</taxon>
    </lineage>
</organism>
<reference evidence="2 3" key="1">
    <citation type="submission" date="2019-06" db="EMBL/GenBank/DDBJ databases">
        <title>Paenimaribius caenipelagi gen. nov., sp. nov., isolated from a tidal flat.</title>
        <authorList>
            <person name="Yoon J.-H."/>
        </authorList>
    </citation>
    <scope>NUCLEOTIDE SEQUENCE [LARGE SCALE GENOMIC DNA]</scope>
    <source>
        <strain evidence="2 3">JBTF-M29</strain>
    </source>
</reference>
<feature type="region of interest" description="Disordered" evidence="1">
    <location>
        <begin position="1"/>
        <end position="25"/>
    </location>
</feature>
<evidence type="ECO:0000313" key="2">
    <source>
        <dbReference type="EMBL" id="TRD18943.1"/>
    </source>
</evidence>
<comment type="caution">
    <text evidence="2">The sequence shown here is derived from an EMBL/GenBank/DDBJ whole genome shotgun (WGS) entry which is preliminary data.</text>
</comment>
<sequence length="182" mass="19606">MSSSSDETRLRLTTGSERADRPFLLTPDSDARGAIAEELGLTSLRKLRFEGALRPSGGRDWVLDGQIGATVVQPCSVTLAPVTTRIDEPVTRRYLANWQAQDLPLEQEMPEEVEDEPMPAVLDLEAVMIEALSLAVPAFPRAEGVELGTLSARPKGAAPITETETKPLGGLADLLKDAKKDS</sequence>
<dbReference type="AlphaFoldDB" id="A0A547PXQ6"/>
<dbReference type="Proteomes" id="UP000318590">
    <property type="component" value="Unassembled WGS sequence"/>
</dbReference>
<dbReference type="Pfam" id="PF02620">
    <property type="entry name" value="YceD"/>
    <property type="match status" value="1"/>
</dbReference>
<proteinExistence type="predicted"/>
<feature type="compositionally biased region" description="Basic and acidic residues" evidence="1">
    <location>
        <begin position="1"/>
        <end position="10"/>
    </location>
</feature>
<dbReference type="InterPro" id="IPR003772">
    <property type="entry name" value="YceD"/>
</dbReference>
<name>A0A547PXQ6_9RHOB</name>
<keyword evidence="3" id="KW-1185">Reference proteome</keyword>
<gene>
    <name evidence="2" type="ORF">FEV53_11320</name>
</gene>
<dbReference type="EMBL" id="VFSV01000018">
    <property type="protein sequence ID" value="TRD18943.1"/>
    <property type="molecule type" value="Genomic_DNA"/>
</dbReference>